<name>A0A286BXZ0_9GAMM</name>
<evidence type="ECO:0000313" key="6">
    <source>
        <dbReference type="Proteomes" id="UP000219271"/>
    </source>
</evidence>
<feature type="DNA-binding region" description="OmpR/PhoB-type" evidence="2">
    <location>
        <begin position="2"/>
        <end position="106"/>
    </location>
</feature>
<evidence type="ECO:0000256" key="2">
    <source>
        <dbReference type="PROSITE-ProRule" id="PRU01091"/>
    </source>
</evidence>
<dbReference type="SMART" id="SM00862">
    <property type="entry name" value="Trans_reg_C"/>
    <property type="match status" value="1"/>
</dbReference>
<accession>A0A286BXZ0</accession>
<reference evidence="6" key="1">
    <citation type="submission" date="2017-09" db="EMBL/GenBank/DDBJ databases">
        <authorList>
            <person name="Varghese N."/>
            <person name="Submissions S."/>
        </authorList>
    </citation>
    <scope>NUCLEOTIDE SEQUENCE [LARGE SCALE GENOMIC DNA]</scope>
    <source>
        <strain evidence="6">JKS000234</strain>
    </source>
</reference>
<keyword evidence="6" id="KW-1185">Reference proteome</keyword>
<sequence>MLNHIAIGSSMTLDVQTRTLTRLSDGESVNLPASASLCLQALVEAEGEVLSQEQLMDIGWRSSGVEVTDNSVRVMINKLRRALHTLASQQEISLLAVTRSGYRLLIHEPQATPAPPYATDAPPQPTRAPQVTLSEALPLAAVQPKPRNRRWLRWSAAGCCGVILGLIVAYTLYGQFMARLDHIQFVPWSGPGVPADTQVFVPQDRQDQQALIEATLSTYENHVISKRPLEKPAKVLYITLGASPSTHHQGLIACQQPFQDAENDCESFYFKIY</sequence>
<keyword evidence="1 2" id="KW-0238">DNA-binding</keyword>
<keyword evidence="3" id="KW-0812">Transmembrane</keyword>
<dbReference type="SUPFAM" id="SSF46894">
    <property type="entry name" value="C-terminal effector domain of the bipartite response regulators"/>
    <property type="match status" value="1"/>
</dbReference>
<dbReference type="InterPro" id="IPR001867">
    <property type="entry name" value="OmpR/PhoB-type_DNA-bd"/>
</dbReference>
<evidence type="ECO:0000259" key="4">
    <source>
        <dbReference type="PROSITE" id="PS51755"/>
    </source>
</evidence>
<dbReference type="EMBL" id="OCMY01000001">
    <property type="protein sequence ID" value="SOD38958.1"/>
    <property type="molecule type" value="Genomic_DNA"/>
</dbReference>
<dbReference type="Pfam" id="PF00486">
    <property type="entry name" value="Trans_reg_C"/>
    <property type="match status" value="1"/>
</dbReference>
<evidence type="ECO:0000313" key="5">
    <source>
        <dbReference type="EMBL" id="SOD38958.1"/>
    </source>
</evidence>
<dbReference type="InterPro" id="IPR036388">
    <property type="entry name" value="WH-like_DNA-bd_sf"/>
</dbReference>
<dbReference type="OrthoDB" id="6516742at2"/>
<gene>
    <name evidence="5" type="ORF">SAMN06273570_3395</name>
</gene>
<dbReference type="CDD" id="cd00383">
    <property type="entry name" value="trans_reg_C"/>
    <property type="match status" value="1"/>
</dbReference>
<feature type="domain" description="OmpR/PhoB-type" evidence="4">
    <location>
        <begin position="2"/>
        <end position="106"/>
    </location>
</feature>
<dbReference type="AlphaFoldDB" id="A0A286BXZ0"/>
<organism evidence="5 6">
    <name type="scientific">Candidatus Pantoea floridensis</name>
    <dbReference type="NCBI Taxonomy" id="1938870"/>
    <lineage>
        <taxon>Bacteria</taxon>
        <taxon>Pseudomonadati</taxon>
        <taxon>Pseudomonadota</taxon>
        <taxon>Gammaproteobacteria</taxon>
        <taxon>Enterobacterales</taxon>
        <taxon>Erwiniaceae</taxon>
        <taxon>Pantoea</taxon>
    </lineage>
</organism>
<keyword evidence="3" id="KW-1133">Transmembrane helix</keyword>
<dbReference type="GO" id="GO:0003677">
    <property type="term" value="F:DNA binding"/>
    <property type="evidence" value="ECO:0007669"/>
    <property type="project" value="UniProtKB-UniRule"/>
</dbReference>
<keyword evidence="3" id="KW-0472">Membrane</keyword>
<dbReference type="Proteomes" id="UP000219271">
    <property type="component" value="Unassembled WGS sequence"/>
</dbReference>
<proteinExistence type="predicted"/>
<dbReference type="GO" id="GO:0006355">
    <property type="term" value="P:regulation of DNA-templated transcription"/>
    <property type="evidence" value="ECO:0007669"/>
    <property type="project" value="InterPro"/>
</dbReference>
<dbReference type="PROSITE" id="PS51755">
    <property type="entry name" value="OMPR_PHOB"/>
    <property type="match status" value="1"/>
</dbReference>
<dbReference type="GO" id="GO:0000160">
    <property type="term" value="P:phosphorelay signal transduction system"/>
    <property type="evidence" value="ECO:0007669"/>
    <property type="project" value="InterPro"/>
</dbReference>
<dbReference type="RefSeq" id="WP_097096818.1">
    <property type="nucleotide sequence ID" value="NZ_OCMY01000001.1"/>
</dbReference>
<dbReference type="InterPro" id="IPR016032">
    <property type="entry name" value="Sig_transdc_resp-reg_C-effctor"/>
</dbReference>
<evidence type="ECO:0000256" key="3">
    <source>
        <dbReference type="SAM" id="Phobius"/>
    </source>
</evidence>
<evidence type="ECO:0000256" key="1">
    <source>
        <dbReference type="ARBA" id="ARBA00023125"/>
    </source>
</evidence>
<protein>
    <submittedName>
        <fullName evidence="5">Transcriptional regulatory protein, C terminal</fullName>
    </submittedName>
</protein>
<feature type="transmembrane region" description="Helical" evidence="3">
    <location>
        <begin position="151"/>
        <end position="173"/>
    </location>
</feature>
<dbReference type="Gene3D" id="1.10.10.10">
    <property type="entry name" value="Winged helix-like DNA-binding domain superfamily/Winged helix DNA-binding domain"/>
    <property type="match status" value="1"/>
</dbReference>